<dbReference type="AlphaFoldDB" id="M2RV38"/>
<keyword evidence="2" id="KW-1185">Reference proteome</keyword>
<gene>
    <name evidence="1" type="ORF">CERSUDRAFT_121065</name>
</gene>
<evidence type="ECO:0008006" key="3">
    <source>
        <dbReference type="Google" id="ProtNLM"/>
    </source>
</evidence>
<name>M2RV38_CERS8</name>
<evidence type="ECO:0000313" key="1">
    <source>
        <dbReference type="EMBL" id="EMD42337.1"/>
    </source>
</evidence>
<dbReference type="EMBL" id="KB445791">
    <property type="protein sequence ID" value="EMD42337.1"/>
    <property type="molecule type" value="Genomic_DNA"/>
</dbReference>
<dbReference type="Proteomes" id="UP000016930">
    <property type="component" value="Unassembled WGS sequence"/>
</dbReference>
<dbReference type="OrthoDB" id="2794288at2759"/>
<reference evidence="1 2" key="1">
    <citation type="journal article" date="2012" name="Proc. Natl. Acad. Sci. U.S.A.">
        <title>Comparative genomics of Ceriporiopsis subvermispora and Phanerochaete chrysosporium provide insight into selective ligninolysis.</title>
        <authorList>
            <person name="Fernandez-Fueyo E."/>
            <person name="Ruiz-Duenas F.J."/>
            <person name="Ferreira P."/>
            <person name="Floudas D."/>
            <person name="Hibbett D.S."/>
            <person name="Canessa P."/>
            <person name="Larrondo L.F."/>
            <person name="James T.Y."/>
            <person name="Seelenfreund D."/>
            <person name="Lobos S."/>
            <person name="Polanco R."/>
            <person name="Tello M."/>
            <person name="Honda Y."/>
            <person name="Watanabe T."/>
            <person name="Watanabe T."/>
            <person name="Ryu J.S."/>
            <person name="Kubicek C.P."/>
            <person name="Schmoll M."/>
            <person name="Gaskell J."/>
            <person name="Hammel K.E."/>
            <person name="St John F.J."/>
            <person name="Vanden Wymelenberg A."/>
            <person name="Sabat G."/>
            <person name="Splinter BonDurant S."/>
            <person name="Syed K."/>
            <person name="Yadav J.S."/>
            <person name="Doddapaneni H."/>
            <person name="Subramanian V."/>
            <person name="Lavin J.L."/>
            <person name="Oguiza J.A."/>
            <person name="Perez G."/>
            <person name="Pisabarro A.G."/>
            <person name="Ramirez L."/>
            <person name="Santoyo F."/>
            <person name="Master E."/>
            <person name="Coutinho P.M."/>
            <person name="Henrissat B."/>
            <person name="Lombard V."/>
            <person name="Magnuson J.K."/>
            <person name="Kuees U."/>
            <person name="Hori C."/>
            <person name="Igarashi K."/>
            <person name="Samejima M."/>
            <person name="Held B.W."/>
            <person name="Barry K.W."/>
            <person name="LaButti K.M."/>
            <person name="Lapidus A."/>
            <person name="Lindquist E.A."/>
            <person name="Lucas S.M."/>
            <person name="Riley R."/>
            <person name="Salamov A.A."/>
            <person name="Hoffmeister D."/>
            <person name="Schwenk D."/>
            <person name="Hadar Y."/>
            <person name="Yarden O."/>
            <person name="de Vries R.P."/>
            <person name="Wiebenga A."/>
            <person name="Stenlid J."/>
            <person name="Eastwood D."/>
            <person name="Grigoriev I.V."/>
            <person name="Berka R.M."/>
            <person name="Blanchette R.A."/>
            <person name="Kersten P."/>
            <person name="Martinez A.T."/>
            <person name="Vicuna R."/>
            <person name="Cullen D."/>
        </authorList>
    </citation>
    <scope>NUCLEOTIDE SEQUENCE [LARGE SCALE GENOMIC DNA]</scope>
    <source>
        <strain evidence="1 2">B</strain>
    </source>
</reference>
<organism evidence="1 2">
    <name type="scientific">Ceriporiopsis subvermispora (strain B)</name>
    <name type="common">White-rot fungus</name>
    <name type="synonym">Gelatoporia subvermispora</name>
    <dbReference type="NCBI Taxonomy" id="914234"/>
    <lineage>
        <taxon>Eukaryota</taxon>
        <taxon>Fungi</taxon>
        <taxon>Dikarya</taxon>
        <taxon>Basidiomycota</taxon>
        <taxon>Agaricomycotina</taxon>
        <taxon>Agaricomycetes</taxon>
        <taxon>Polyporales</taxon>
        <taxon>Gelatoporiaceae</taxon>
        <taxon>Gelatoporia</taxon>
    </lineage>
</organism>
<evidence type="ECO:0000313" key="2">
    <source>
        <dbReference type="Proteomes" id="UP000016930"/>
    </source>
</evidence>
<accession>M2RV38</accession>
<sequence length="510" mass="56179">MAILQDAYPGRTDLQQVQNGGKTRPFPLELCEGVIDILCDDVAALVACSLTCRALIARTRRHIFRSVSLGDATQCRKLEVLLNRSAEASHDIAYYIRDLRLGSFKALGGNNAYRASLCAVLPHLIYVEDVSISDMHFNDNFLPLENIFTFSSEVRSLNLSRLIFYSPLDALRLFTAYPKLSAIRAHTVWMSPVDINGHPASRNVALESTDAKIAIRRLAFLHGSAEVSSDNSSWIGIPKMLLGSPFVACVSDLHWKFGSDIKDATVLADIVQRSGSSLVHLRLQLNQEPASVLAKVDLSNNDQLSSVTLDSIALAYMRGIYDVIPDFLSSITSSALHRISLNLFCFCADDVQVLDSIPWDRLDESLSCLIRTSSRLCVIVTLKSQAYTSPVWLEALASKMLALLPKAQARNVALEFTVCTIFIDTCSLVIWSDPRVIEEYWSLCATVLTIVDSGGSKSMSSSVENEFTRLEPPVSSVHRTSLVCPTELRVLRNLRLLGMSKVANSSSSQA</sequence>
<feature type="non-terminal residue" evidence="1">
    <location>
        <position position="510"/>
    </location>
</feature>
<protein>
    <recommendedName>
        <fullName evidence="3">F-box domain-containing protein</fullName>
    </recommendedName>
</protein>
<dbReference type="HOGENOM" id="CLU_534811_0_0_1"/>
<proteinExistence type="predicted"/>